<dbReference type="GO" id="GO:0008793">
    <property type="term" value="F:aromatic-amino-acid transaminase activity"/>
    <property type="evidence" value="ECO:0007669"/>
    <property type="project" value="TreeGrafter"/>
</dbReference>
<evidence type="ECO:0000313" key="7">
    <source>
        <dbReference type="EMBL" id="KZT71215.1"/>
    </source>
</evidence>
<dbReference type="InterPro" id="IPR050859">
    <property type="entry name" value="Class-I_PLP-dep_aminotransf"/>
</dbReference>
<feature type="domain" description="Aminotransferase class I/classII large" evidence="6">
    <location>
        <begin position="76"/>
        <end position="469"/>
    </location>
</feature>
<evidence type="ECO:0000313" key="8">
    <source>
        <dbReference type="Proteomes" id="UP000076727"/>
    </source>
</evidence>
<proteinExistence type="inferred from homology"/>
<reference evidence="7 8" key="1">
    <citation type="journal article" date="2016" name="Mol. Biol. Evol.">
        <title>Comparative Genomics of Early-Diverging Mushroom-Forming Fungi Provides Insights into the Origins of Lignocellulose Decay Capabilities.</title>
        <authorList>
            <person name="Nagy L.G."/>
            <person name="Riley R."/>
            <person name="Tritt A."/>
            <person name="Adam C."/>
            <person name="Daum C."/>
            <person name="Floudas D."/>
            <person name="Sun H."/>
            <person name="Yadav J.S."/>
            <person name="Pangilinan J."/>
            <person name="Larsson K.H."/>
            <person name="Matsuura K."/>
            <person name="Barry K."/>
            <person name="Labutti K."/>
            <person name="Kuo R."/>
            <person name="Ohm R.A."/>
            <person name="Bhattacharya S.S."/>
            <person name="Shirouzu T."/>
            <person name="Yoshinaga Y."/>
            <person name="Martin F.M."/>
            <person name="Grigoriev I.V."/>
            <person name="Hibbett D.S."/>
        </authorList>
    </citation>
    <scope>NUCLEOTIDE SEQUENCE [LARGE SCALE GENOMIC DNA]</scope>
    <source>
        <strain evidence="7 8">L-15889</strain>
    </source>
</reference>
<dbReference type="GO" id="GO:0009074">
    <property type="term" value="P:aromatic amino acid family catabolic process"/>
    <property type="evidence" value="ECO:0007669"/>
    <property type="project" value="TreeGrafter"/>
</dbReference>
<comment type="similarity">
    <text evidence="2">Belongs to the class-I pyridoxal-phosphate-dependent aminotransferase family.</text>
</comment>
<dbReference type="SUPFAM" id="SSF53383">
    <property type="entry name" value="PLP-dependent transferases"/>
    <property type="match status" value="1"/>
</dbReference>
<keyword evidence="8" id="KW-1185">Reference proteome</keyword>
<protein>
    <submittedName>
        <fullName evidence="7">L-tyrosine:2-oxoglutarate aminotransferase</fullName>
    </submittedName>
</protein>
<evidence type="ECO:0000259" key="6">
    <source>
        <dbReference type="Pfam" id="PF00155"/>
    </source>
</evidence>
<dbReference type="PANTHER" id="PTHR42790:SF21">
    <property type="entry name" value="AROMATIC_AMINOADIPATE AMINOTRANSFERASE 1"/>
    <property type="match status" value="1"/>
</dbReference>
<dbReference type="Proteomes" id="UP000076727">
    <property type="component" value="Unassembled WGS sequence"/>
</dbReference>
<dbReference type="PANTHER" id="PTHR42790">
    <property type="entry name" value="AMINOTRANSFERASE"/>
    <property type="match status" value="1"/>
</dbReference>
<name>A0A165RVT0_9APHY</name>
<dbReference type="InterPro" id="IPR015424">
    <property type="entry name" value="PyrdxlP-dep_Trfase"/>
</dbReference>
<comment type="cofactor">
    <cofactor evidence="1">
        <name>pyridoxal 5'-phosphate</name>
        <dbReference type="ChEBI" id="CHEBI:597326"/>
    </cofactor>
</comment>
<evidence type="ECO:0000256" key="3">
    <source>
        <dbReference type="ARBA" id="ARBA00022576"/>
    </source>
</evidence>
<sequence length="481" mass="53460">MTTVDLSHHISAEARLRKPTAMKEIWRLASRKPNMVSLANGDPPNILYPIKRVTFEIASPTGDDPVAAWKEESSSTPTQVIGATRDGPSVLPVKKAMQYTNGAGHVETQKAITELVHAYHHPPNHVITLTLGNGDAVTKCFRLFGNPGDHFLADEFTFSALVQAAIPQGIKWVPVRMDDGGLVPEQMEKILVNWDAARGPKPHVLYTIPCGQNPTGSTLSVERRRKIYELAQRFDLIIVEDDPYYFLQFPSSSSGTDTTYAPSFVSMDVDGRVVRVDSFSKVVAPGMRLGWITSNAQFHEQLVALTDSSSQHPHAFGQIFLSELFGPEGWQPPGFDKWVRGLGMEYKRRCDFFLDLFTKEVASTGLAEAIPPEAGMFVWTRIHIDKHPRYRNEVAGSEGARGPRTNCKKLMEELFDTCLDEGLVVMPASIFKVGSDPQYSEPGDSIEDRLNYFRLTYCGTEETMKTGLSTLGRALRSFFAS</sequence>
<dbReference type="GO" id="GO:0019878">
    <property type="term" value="P:lysine biosynthetic process via aminoadipic acid"/>
    <property type="evidence" value="ECO:0007669"/>
    <property type="project" value="TreeGrafter"/>
</dbReference>
<dbReference type="AlphaFoldDB" id="A0A165RVT0"/>
<accession>A0A165RVT0</accession>
<evidence type="ECO:0000256" key="1">
    <source>
        <dbReference type="ARBA" id="ARBA00001933"/>
    </source>
</evidence>
<dbReference type="Gene3D" id="3.40.640.10">
    <property type="entry name" value="Type I PLP-dependent aspartate aminotransferase-like (Major domain)"/>
    <property type="match status" value="1"/>
</dbReference>
<dbReference type="Pfam" id="PF00155">
    <property type="entry name" value="Aminotran_1_2"/>
    <property type="match status" value="1"/>
</dbReference>
<dbReference type="InterPro" id="IPR015421">
    <property type="entry name" value="PyrdxlP-dep_Trfase_major"/>
</dbReference>
<evidence type="ECO:0000256" key="5">
    <source>
        <dbReference type="ARBA" id="ARBA00022898"/>
    </source>
</evidence>
<dbReference type="GO" id="GO:0047536">
    <property type="term" value="F:2-aminoadipate transaminase activity"/>
    <property type="evidence" value="ECO:0007669"/>
    <property type="project" value="TreeGrafter"/>
</dbReference>
<dbReference type="EMBL" id="KV429047">
    <property type="protein sequence ID" value="KZT71215.1"/>
    <property type="molecule type" value="Genomic_DNA"/>
</dbReference>
<dbReference type="GO" id="GO:0030170">
    <property type="term" value="F:pyridoxal phosphate binding"/>
    <property type="evidence" value="ECO:0007669"/>
    <property type="project" value="InterPro"/>
</dbReference>
<dbReference type="CDD" id="cd00609">
    <property type="entry name" value="AAT_like"/>
    <property type="match status" value="1"/>
</dbReference>
<evidence type="ECO:0000256" key="4">
    <source>
        <dbReference type="ARBA" id="ARBA00022679"/>
    </source>
</evidence>
<evidence type="ECO:0000256" key="2">
    <source>
        <dbReference type="ARBA" id="ARBA00007441"/>
    </source>
</evidence>
<dbReference type="OrthoDB" id="691673at2759"/>
<keyword evidence="4 7" id="KW-0808">Transferase</keyword>
<dbReference type="STRING" id="1314783.A0A165RVT0"/>
<keyword evidence="5" id="KW-0663">Pyridoxal phosphate</keyword>
<organism evidence="7 8">
    <name type="scientific">Daedalea quercina L-15889</name>
    <dbReference type="NCBI Taxonomy" id="1314783"/>
    <lineage>
        <taxon>Eukaryota</taxon>
        <taxon>Fungi</taxon>
        <taxon>Dikarya</taxon>
        <taxon>Basidiomycota</taxon>
        <taxon>Agaricomycotina</taxon>
        <taxon>Agaricomycetes</taxon>
        <taxon>Polyporales</taxon>
        <taxon>Fomitopsis</taxon>
    </lineage>
</organism>
<dbReference type="GO" id="GO:0006571">
    <property type="term" value="P:tyrosine biosynthetic process"/>
    <property type="evidence" value="ECO:0007669"/>
    <property type="project" value="TreeGrafter"/>
</dbReference>
<dbReference type="InterPro" id="IPR004839">
    <property type="entry name" value="Aminotransferase_I/II_large"/>
</dbReference>
<gene>
    <name evidence="7" type="ORF">DAEQUDRAFT_724602</name>
</gene>
<keyword evidence="3 7" id="KW-0032">Aminotransferase</keyword>